<dbReference type="OrthoDB" id="67933at2759"/>
<keyword evidence="2" id="KW-1185">Reference proteome</keyword>
<dbReference type="EMBL" id="OC917556">
    <property type="protein sequence ID" value="CAD7647393.1"/>
    <property type="molecule type" value="Genomic_DNA"/>
</dbReference>
<proteinExistence type="predicted"/>
<protein>
    <submittedName>
        <fullName evidence="1">Uncharacterized protein</fullName>
    </submittedName>
</protein>
<dbReference type="GO" id="GO:0006432">
    <property type="term" value="P:phenylalanyl-tRNA aminoacylation"/>
    <property type="evidence" value="ECO:0007669"/>
    <property type="project" value="InterPro"/>
</dbReference>
<name>A0A7R9QKB1_9ACAR</name>
<dbReference type="AlphaFoldDB" id="A0A7R9QKB1"/>
<dbReference type="EMBL" id="CAJPVJ010002731">
    <property type="protein sequence ID" value="CAG2166711.1"/>
    <property type="molecule type" value="Genomic_DNA"/>
</dbReference>
<sequence length="170" mass="18848">MSAQELYKQLNEEAEAYRKEKKRQSYSGIHKYLFLLKGKQRFPCVTDDKQTVISLPPLINSETTKITEETKDMLLEVTGESVPTCRKVMDALLHGMLKLGLSSQSLSTGADSANGEVVAVTAGLQALTIQPKALTVEPVKVVDTEGKLYVQYPSKTDLQFPDIDVKRGKE</sequence>
<reference evidence="1" key="1">
    <citation type="submission" date="2020-11" db="EMBL/GenBank/DDBJ databases">
        <authorList>
            <person name="Tran Van P."/>
        </authorList>
    </citation>
    <scope>NUCLEOTIDE SEQUENCE</scope>
</reference>
<organism evidence="1">
    <name type="scientific">Oppiella nova</name>
    <dbReference type="NCBI Taxonomy" id="334625"/>
    <lineage>
        <taxon>Eukaryota</taxon>
        <taxon>Metazoa</taxon>
        <taxon>Ecdysozoa</taxon>
        <taxon>Arthropoda</taxon>
        <taxon>Chelicerata</taxon>
        <taxon>Arachnida</taxon>
        <taxon>Acari</taxon>
        <taxon>Acariformes</taxon>
        <taxon>Sarcoptiformes</taxon>
        <taxon>Oribatida</taxon>
        <taxon>Brachypylina</taxon>
        <taxon>Oppioidea</taxon>
        <taxon>Oppiidae</taxon>
        <taxon>Oppiella</taxon>
    </lineage>
</organism>
<gene>
    <name evidence="1" type="ORF">ONB1V03_LOCUS6226</name>
</gene>
<dbReference type="InterPro" id="IPR045060">
    <property type="entry name" value="Phe-tRNA-ligase_IIc_bsu"/>
</dbReference>
<dbReference type="PANTHER" id="PTHR10947:SF3">
    <property type="entry name" value="LEUCINE-RICH REPEAT-CONTAINING PROTEIN 47"/>
    <property type="match status" value="1"/>
</dbReference>
<evidence type="ECO:0000313" key="1">
    <source>
        <dbReference type="EMBL" id="CAD7647393.1"/>
    </source>
</evidence>
<accession>A0A7R9QKB1</accession>
<dbReference type="InterPro" id="IPR020825">
    <property type="entry name" value="Phe-tRNA_synthase-like_B3/B4"/>
</dbReference>
<dbReference type="PANTHER" id="PTHR10947">
    <property type="entry name" value="PHENYLALANYL-TRNA SYNTHETASE BETA CHAIN AND LEUCINE-RICH REPEAT-CONTAINING PROTEIN 47"/>
    <property type="match status" value="1"/>
</dbReference>
<dbReference type="Gene3D" id="3.50.40.10">
    <property type="entry name" value="Phenylalanyl-trna Synthetase, Chain B, domain 3"/>
    <property type="match status" value="1"/>
</dbReference>
<dbReference type="Proteomes" id="UP000728032">
    <property type="component" value="Unassembled WGS sequence"/>
</dbReference>
<evidence type="ECO:0000313" key="2">
    <source>
        <dbReference type="Proteomes" id="UP000728032"/>
    </source>
</evidence>
<dbReference type="GO" id="GO:0004826">
    <property type="term" value="F:phenylalanine-tRNA ligase activity"/>
    <property type="evidence" value="ECO:0007669"/>
    <property type="project" value="InterPro"/>
</dbReference>